<name>A0A5D4SBF3_9BACI</name>
<dbReference type="EMBL" id="VTES01000006">
    <property type="protein sequence ID" value="TYS60610.1"/>
    <property type="molecule type" value="Genomic_DNA"/>
</dbReference>
<protein>
    <submittedName>
        <fullName evidence="1">Uncharacterized protein</fullName>
    </submittedName>
</protein>
<comment type="caution">
    <text evidence="1">The sequence shown here is derived from an EMBL/GenBank/DDBJ whole genome shotgun (WGS) entry which is preliminary data.</text>
</comment>
<reference evidence="1 2" key="1">
    <citation type="submission" date="2019-08" db="EMBL/GenBank/DDBJ databases">
        <title>Bacillus genomes from the desert of Cuatro Cienegas, Coahuila.</title>
        <authorList>
            <person name="Olmedo-Alvarez G."/>
        </authorList>
    </citation>
    <scope>NUCLEOTIDE SEQUENCE [LARGE SCALE GENOMIC DNA]</scope>
    <source>
        <strain evidence="1 2">CH37_1T</strain>
    </source>
</reference>
<sequence length="66" mass="8257">MKKNNEPNLTKEVDKKSREEEFNYPPIDYLNFLPGRYFYPPWGYFYPLSSYFFRKHHPFNKQKDMQ</sequence>
<dbReference type="AlphaFoldDB" id="A0A5D4SBF3"/>
<evidence type="ECO:0000313" key="2">
    <source>
        <dbReference type="Proteomes" id="UP000323732"/>
    </source>
</evidence>
<accession>A0A5D4SBF3</accession>
<gene>
    <name evidence="1" type="ORF">FZD47_20600</name>
</gene>
<proteinExistence type="predicted"/>
<dbReference type="Proteomes" id="UP000323732">
    <property type="component" value="Unassembled WGS sequence"/>
</dbReference>
<evidence type="ECO:0000313" key="1">
    <source>
        <dbReference type="EMBL" id="TYS60610.1"/>
    </source>
</evidence>
<organism evidence="1 2">
    <name type="scientific">Bacillus infantis</name>
    <dbReference type="NCBI Taxonomy" id="324767"/>
    <lineage>
        <taxon>Bacteria</taxon>
        <taxon>Bacillati</taxon>
        <taxon>Bacillota</taxon>
        <taxon>Bacilli</taxon>
        <taxon>Bacillales</taxon>
        <taxon>Bacillaceae</taxon>
        <taxon>Bacillus</taxon>
    </lineage>
</organism>
<dbReference type="RefSeq" id="WP_148950757.1">
    <property type="nucleotide sequence ID" value="NZ_VTES01000006.1"/>
</dbReference>